<evidence type="ECO:0000259" key="2">
    <source>
        <dbReference type="PROSITE" id="PS50943"/>
    </source>
</evidence>
<dbReference type="RefSeq" id="WP_311682814.1">
    <property type="nucleotide sequence ID" value="NZ_JAVRHM010000005.1"/>
</dbReference>
<evidence type="ECO:0000313" key="4">
    <source>
        <dbReference type="Proteomes" id="UP001261624"/>
    </source>
</evidence>
<feature type="region of interest" description="Disordered" evidence="1">
    <location>
        <begin position="57"/>
        <end position="94"/>
    </location>
</feature>
<dbReference type="SUPFAM" id="SSF47413">
    <property type="entry name" value="lambda repressor-like DNA-binding domains"/>
    <property type="match status" value="1"/>
</dbReference>
<dbReference type="CDD" id="cd00093">
    <property type="entry name" value="HTH_XRE"/>
    <property type="match status" value="1"/>
</dbReference>
<accession>A0ABU3E026</accession>
<dbReference type="Gene3D" id="1.20.5.170">
    <property type="match status" value="1"/>
</dbReference>
<reference evidence="3 4" key="1">
    <citation type="submission" date="2023-09" db="EMBL/GenBank/DDBJ databases">
        <authorList>
            <person name="Rey-Velasco X."/>
        </authorList>
    </citation>
    <scope>NUCLEOTIDE SEQUENCE [LARGE SCALE GENOMIC DNA]</scope>
    <source>
        <strain evidence="3 4">F188</strain>
    </source>
</reference>
<dbReference type="InterPro" id="IPR019357">
    <property type="entry name" value="SCOC"/>
</dbReference>
<evidence type="ECO:0000313" key="3">
    <source>
        <dbReference type="EMBL" id="MDT0689345.1"/>
    </source>
</evidence>
<dbReference type="SMART" id="SM00530">
    <property type="entry name" value="HTH_XRE"/>
    <property type="match status" value="1"/>
</dbReference>
<sequence length="152" mass="17676">MNIKELRAKTGLSQKEFGARLGLTSQSITKFEAGGKVTDTVKKLIRYEFSQHLPEEERLYPVEGEHGKEQISADERRTATKVDSPEEIEKERERYEDQVAKLAEEFHRIANQYEDHIEELKRDKEDLRNDKKILQQYIENLSTKPGGNQQTA</sequence>
<dbReference type="Gene3D" id="1.10.260.40">
    <property type="entry name" value="lambda repressor-like DNA-binding domains"/>
    <property type="match status" value="1"/>
</dbReference>
<dbReference type="InterPro" id="IPR001387">
    <property type="entry name" value="Cro/C1-type_HTH"/>
</dbReference>
<feature type="domain" description="HTH cro/C1-type" evidence="2">
    <location>
        <begin position="3"/>
        <end position="34"/>
    </location>
</feature>
<dbReference type="Pfam" id="PF10224">
    <property type="entry name" value="DUF2205"/>
    <property type="match status" value="1"/>
</dbReference>
<dbReference type="Pfam" id="PF01381">
    <property type="entry name" value="HTH_3"/>
    <property type="match status" value="1"/>
</dbReference>
<dbReference type="Proteomes" id="UP001261624">
    <property type="component" value="Unassembled WGS sequence"/>
</dbReference>
<dbReference type="EMBL" id="JAVRHM010000005">
    <property type="protein sequence ID" value="MDT0689345.1"/>
    <property type="molecule type" value="Genomic_DNA"/>
</dbReference>
<evidence type="ECO:0000256" key="1">
    <source>
        <dbReference type="SAM" id="MobiDB-lite"/>
    </source>
</evidence>
<keyword evidence="4" id="KW-1185">Reference proteome</keyword>
<dbReference type="InterPro" id="IPR010982">
    <property type="entry name" value="Lambda_DNA-bd_dom_sf"/>
</dbReference>
<organism evidence="3 4">
    <name type="scientific">Autumnicola patrickiae</name>
    <dbReference type="NCBI Taxonomy" id="3075591"/>
    <lineage>
        <taxon>Bacteria</taxon>
        <taxon>Pseudomonadati</taxon>
        <taxon>Bacteroidota</taxon>
        <taxon>Flavobacteriia</taxon>
        <taxon>Flavobacteriales</taxon>
        <taxon>Flavobacteriaceae</taxon>
        <taxon>Autumnicola</taxon>
    </lineage>
</organism>
<protein>
    <submittedName>
        <fullName evidence="3">Short coiled-coil protein</fullName>
    </submittedName>
</protein>
<gene>
    <name evidence="3" type="ORF">RM549_06080</name>
</gene>
<dbReference type="PROSITE" id="PS50943">
    <property type="entry name" value="HTH_CROC1"/>
    <property type="match status" value="1"/>
</dbReference>
<comment type="caution">
    <text evidence="3">The sequence shown here is derived from an EMBL/GenBank/DDBJ whole genome shotgun (WGS) entry which is preliminary data.</text>
</comment>
<proteinExistence type="predicted"/>
<name>A0ABU3E026_9FLAO</name>